<keyword evidence="4 5" id="KW-0472">Membrane</keyword>
<evidence type="ECO:0000256" key="3">
    <source>
        <dbReference type="ARBA" id="ARBA00022989"/>
    </source>
</evidence>
<evidence type="ECO:0000313" key="7">
    <source>
        <dbReference type="Proteomes" id="UP000297229"/>
    </source>
</evidence>
<evidence type="ECO:0000256" key="5">
    <source>
        <dbReference type="SAM" id="Phobius"/>
    </source>
</evidence>
<organism evidence="6 7">
    <name type="scientific">Botrytis elliptica</name>
    <dbReference type="NCBI Taxonomy" id="278938"/>
    <lineage>
        <taxon>Eukaryota</taxon>
        <taxon>Fungi</taxon>
        <taxon>Dikarya</taxon>
        <taxon>Ascomycota</taxon>
        <taxon>Pezizomycotina</taxon>
        <taxon>Leotiomycetes</taxon>
        <taxon>Helotiales</taxon>
        <taxon>Sclerotiniaceae</taxon>
        <taxon>Botrytis</taxon>
    </lineage>
</organism>
<evidence type="ECO:0000313" key="6">
    <source>
        <dbReference type="EMBL" id="TGO64997.1"/>
    </source>
</evidence>
<keyword evidence="3 5" id="KW-1133">Transmembrane helix</keyword>
<comment type="subcellular location">
    <subcellularLocation>
        <location evidence="1">Membrane</location>
        <topology evidence="1">Multi-pass membrane protein</topology>
    </subcellularLocation>
</comment>
<feature type="transmembrane region" description="Helical" evidence="5">
    <location>
        <begin position="21"/>
        <end position="41"/>
    </location>
</feature>
<proteinExistence type="predicted"/>
<feature type="transmembrane region" description="Helical" evidence="5">
    <location>
        <begin position="87"/>
        <end position="105"/>
    </location>
</feature>
<dbReference type="GO" id="GO:0016020">
    <property type="term" value="C:membrane"/>
    <property type="evidence" value="ECO:0007669"/>
    <property type="project" value="UniProtKB-SubCell"/>
</dbReference>
<gene>
    <name evidence="6" type="ORF">BELL_1023g00020</name>
</gene>
<feature type="transmembrane region" description="Helical" evidence="5">
    <location>
        <begin position="144"/>
        <end position="167"/>
    </location>
</feature>
<keyword evidence="7" id="KW-1185">Reference proteome</keyword>
<comment type="caution">
    <text evidence="6">The sequence shown here is derived from an EMBL/GenBank/DDBJ whole genome shotgun (WGS) entry which is preliminary data.</text>
</comment>
<protein>
    <submittedName>
        <fullName evidence="6">Uncharacterized protein</fullName>
    </submittedName>
</protein>
<sequence length="253" mass="28080">MGPLIQHTLSYFQRRKIPLEPILRMTIGFFFIAAGIGYAAGLQQLIYSRGPCYHYLLECAAARNPQHSAQNINVQANKVSVWLQTPLQFLLAIGEILCLVSLSEYTYNEAPTNLKALVQAFQAVAAALGAAIGIGLGPVSRNPWLVIMFACLAGTMAITAVFFWAIFRSHDVDYAKVDVVDDTDSNENGGQRVTLRLWLWRFLCKSLSTILKGFQVVHAAKFSSGFIEQNMKLDIVTLSTLVSNKEHIKFEAH</sequence>
<feature type="transmembrane region" description="Helical" evidence="5">
    <location>
        <begin position="117"/>
        <end position="138"/>
    </location>
</feature>
<accession>A0A4Z1J7X3</accession>
<dbReference type="Pfam" id="PF00854">
    <property type="entry name" value="PTR2"/>
    <property type="match status" value="1"/>
</dbReference>
<dbReference type="InterPro" id="IPR036259">
    <property type="entry name" value="MFS_trans_sf"/>
</dbReference>
<dbReference type="EMBL" id="PQXM01001021">
    <property type="protein sequence ID" value="TGO64997.1"/>
    <property type="molecule type" value="Genomic_DNA"/>
</dbReference>
<dbReference type="AlphaFoldDB" id="A0A4Z1J7X3"/>
<evidence type="ECO:0000256" key="1">
    <source>
        <dbReference type="ARBA" id="ARBA00004141"/>
    </source>
</evidence>
<keyword evidence="2 5" id="KW-0812">Transmembrane</keyword>
<name>A0A4Z1J7X3_9HELO</name>
<evidence type="ECO:0000256" key="4">
    <source>
        <dbReference type="ARBA" id="ARBA00023136"/>
    </source>
</evidence>
<dbReference type="Proteomes" id="UP000297229">
    <property type="component" value="Unassembled WGS sequence"/>
</dbReference>
<dbReference type="InterPro" id="IPR000109">
    <property type="entry name" value="POT_fam"/>
</dbReference>
<evidence type="ECO:0000256" key="2">
    <source>
        <dbReference type="ARBA" id="ARBA00022692"/>
    </source>
</evidence>
<dbReference type="GO" id="GO:0022857">
    <property type="term" value="F:transmembrane transporter activity"/>
    <property type="evidence" value="ECO:0007669"/>
    <property type="project" value="InterPro"/>
</dbReference>
<dbReference type="Gene3D" id="1.20.1250.20">
    <property type="entry name" value="MFS general substrate transporter like domains"/>
    <property type="match status" value="1"/>
</dbReference>
<reference evidence="6 7" key="1">
    <citation type="submission" date="2017-12" db="EMBL/GenBank/DDBJ databases">
        <title>Comparative genomics of Botrytis spp.</title>
        <authorList>
            <person name="Valero-Jimenez C.A."/>
            <person name="Tapia P."/>
            <person name="Veloso J."/>
            <person name="Silva-Moreno E."/>
            <person name="Staats M."/>
            <person name="Valdes J.H."/>
            <person name="Van Kan J.A.L."/>
        </authorList>
    </citation>
    <scope>NUCLEOTIDE SEQUENCE [LARGE SCALE GENOMIC DNA]</scope>
    <source>
        <strain evidence="6 7">Be9601</strain>
    </source>
</reference>